<dbReference type="SUPFAM" id="SSF57850">
    <property type="entry name" value="RING/U-box"/>
    <property type="match status" value="1"/>
</dbReference>
<dbReference type="CDD" id="cd02674">
    <property type="entry name" value="Peptidase_C19R"/>
    <property type="match status" value="1"/>
</dbReference>
<evidence type="ECO:0000256" key="1">
    <source>
        <dbReference type="ARBA" id="ARBA00000707"/>
    </source>
</evidence>
<dbReference type="SUPFAM" id="SSF54001">
    <property type="entry name" value="Cysteine proteinases"/>
    <property type="match status" value="1"/>
</dbReference>
<dbReference type="GO" id="GO:0004843">
    <property type="term" value="F:cysteine-type deubiquitinase activity"/>
    <property type="evidence" value="ECO:0007669"/>
    <property type="project" value="UniProtKB-EC"/>
</dbReference>
<feature type="region of interest" description="Disordered" evidence="6">
    <location>
        <begin position="198"/>
        <end position="261"/>
    </location>
</feature>
<proteinExistence type="predicted"/>
<organism evidence="9 10">
    <name type="scientific">Holothuria leucospilota</name>
    <name type="common">Black long sea cucumber</name>
    <name type="synonym">Mertensiothuria leucospilota</name>
    <dbReference type="NCBI Taxonomy" id="206669"/>
    <lineage>
        <taxon>Eukaryota</taxon>
        <taxon>Metazoa</taxon>
        <taxon>Echinodermata</taxon>
        <taxon>Eleutherozoa</taxon>
        <taxon>Echinozoa</taxon>
        <taxon>Holothuroidea</taxon>
        <taxon>Aspidochirotacea</taxon>
        <taxon>Aspidochirotida</taxon>
        <taxon>Holothuriidae</taxon>
        <taxon>Holothuria</taxon>
    </lineage>
</organism>
<dbReference type="PROSITE" id="PS50235">
    <property type="entry name" value="USP_3"/>
    <property type="match status" value="1"/>
</dbReference>
<dbReference type="GO" id="GO:0008270">
    <property type="term" value="F:zinc ion binding"/>
    <property type="evidence" value="ECO:0007669"/>
    <property type="project" value="UniProtKB-KW"/>
</dbReference>
<dbReference type="InterPro" id="IPR001841">
    <property type="entry name" value="Znf_RING"/>
</dbReference>
<dbReference type="InterPro" id="IPR038765">
    <property type="entry name" value="Papain-like_cys_pep_sf"/>
</dbReference>
<feature type="compositionally biased region" description="Low complexity" evidence="6">
    <location>
        <begin position="444"/>
        <end position="457"/>
    </location>
</feature>
<dbReference type="PROSITE" id="PS50089">
    <property type="entry name" value="ZF_RING_2"/>
    <property type="match status" value="1"/>
</dbReference>
<feature type="region of interest" description="Disordered" evidence="6">
    <location>
        <begin position="830"/>
        <end position="870"/>
    </location>
</feature>
<gene>
    <name evidence="9" type="ORF">HOLleu_27897</name>
</gene>
<comment type="caution">
    <text evidence="9">The sequence shown here is derived from an EMBL/GenBank/DDBJ whole genome shotgun (WGS) entry which is preliminary data.</text>
</comment>
<keyword evidence="3 5" id="KW-0479">Metal-binding</keyword>
<dbReference type="InterPro" id="IPR013083">
    <property type="entry name" value="Znf_RING/FYVE/PHD"/>
</dbReference>
<dbReference type="OrthoDB" id="2248014at2759"/>
<dbReference type="Gene3D" id="3.30.40.10">
    <property type="entry name" value="Zinc/RING finger domain, C3HC4 (zinc finger)"/>
    <property type="match status" value="1"/>
</dbReference>
<sequence>MDTDSEDLVALLQSDDTSAHQDMDEEVMGLIPSENEHGFVGPICGPHLPGLEAGNSIQTAPHNSPVPSSFMAYEEPGSTISTDIKDQSALPGQSGLQNMGNTCFMNSGLQCLMHNSYLCHSLLGNVSFPPDSLTGRFIELLTKVWEGQYAVLHPSEFKEKLGSVHGQFKDFRQHDGQEFLALVLDSLHEELNWNARQRKVASPATDLSEESDDSHYASEASSSKLSELEALELDSVKDEPVNNRSSATPVNDGETCTSGVDNLQVNSTDAAKDPVRLPSIEEFYMKDVKTLNTNMLQENEVSVPLATGSDKFPKKKQTKADRLNLRGRTENSFQKSPVKNKKTNVIAARKSRLHSCLNNASREIAANSTECSSSTDEQENIKRMKMDPVEGGVIPDKPSNVVSANFHDYVMTGSGDDPSGFDRDSDQLGLETLSRKLKQELDSDPSQSCDSSSSNLSKAFPDKNTDYISKLDDIPSSTTCAKIIKPSCTLKDPTVNLVEVEQKNREFIPNNKEHLSSLQLEKPSTSIEKNQEGEKQWEDYLRNNESVIVDNFHGQLKSTVICKVCGHVSIMYEPFMYLSVPLPRAMEKQFVVTFVRSGGQTPVRYAVVLNKTDTVKELRRTLLYAFYGEISGRELVLAEALDCHISRVLEDGIQLQYVNSSFRLLYAFEIDYKPCITIQTSDLTDASSSISFSQAAYAGSDPCTISSSSDFAALSGTQYDGTGFGFTNEWGMLGSEVTTTTEEKFKLSSESKIVDIVENEADSTVNIDGNRDDVFSNMQPFKMDSLEQIPDLADSSQVTSDSFSNVHVFDGKSNGTEIWAEGAAAAAESVGLSGDTSLGEETDEGTTSMDAKEESLNTPQTSDNDGATVSGFEACASGDDDLRTEVGEQVQLRDVKDDCGDWHICVICLEELSADQLLTHIPCQGKLCHHCVSRTKKHYGEQLISCPVCRADMNPGTDFVPLIPSISNQPFLRVLLLPVQFRNEWVENGERKMMLFGHPNVLYVMNKVSGEDLFSQLENIAPVAAEFSIALTDGQGIHCSRCSYDLQCSGCLLAREVDITLSSDDHLTVCFYDQTLQAMEEANRSLDDESMDHLLSNDPISLQDCFRAFTASEELDECNPWYCPECKKPQKAVKTMAIQKFPNTLIVYLKRFVFHQFMSTKLDNKVNFPIMDLNFSEFMSPECSLVYDLQSAVCHFGGVNAGHYTSYVKNPITGTWQYCNDESIIEREPSQDDAESVYILFYQRKDTALPFKLPQTVKAVAAEPSSPACKEVEQSPNSMDDQSQYSNSEDISKLLASLDQEDSSSPHRRGQPGIREHVEVKETLSIQMDDEMEARLRELD</sequence>
<evidence type="ECO:0000256" key="4">
    <source>
        <dbReference type="ARBA" id="ARBA00022833"/>
    </source>
</evidence>
<dbReference type="GO" id="GO:0016579">
    <property type="term" value="P:protein deubiquitination"/>
    <property type="evidence" value="ECO:0007669"/>
    <property type="project" value="InterPro"/>
</dbReference>
<comment type="catalytic activity">
    <reaction evidence="1">
        <text>Thiol-dependent hydrolysis of ester, thioester, amide, peptide and isopeptide bonds formed by the C-terminal Gly of ubiquitin (a 76-residue protein attached to proteins as an intracellular targeting signal).</text>
        <dbReference type="EC" id="3.4.19.12"/>
    </reaction>
</comment>
<evidence type="ECO:0000313" key="10">
    <source>
        <dbReference type="Proteomes" id="UP001152320"/>
    </source>
</evidence>
<dbReference type="InterPro" id="IPR028889">
    <property type="entry name" value="USP"/>
</dbReference>
<feature type="compositionally biased region" description="Polar residues" evidence="6">
    <location>
        <begin position="1274"/>
        <end position="1289"/>
    </location>
</feature>
<accession>A0A9Q1BQK1</accession>
<dbReference type="EMBL" id="JAIZAY010000013">
    <property type="protein sequence ID" value="KAJ8031233.1"/>
    <property type="molecule type" value="Genomic_DNA"/>
</dbReference>
<feature type="domain" description="USP" evidence="8">
    <location>
        <begin position="94"/>
        <end position="1245"/>
    </location>
</feature>
<dbReference type="EC" id="3.4.19.12" evidence="2"/>
<dbReference type="InterPro" id="IPR050185">
    <property type="entry name" value="Ub_carboxyl-term_hydrolase"/>
</dbReference>
<keyword evidence="9" id="KW-0378">Hydrolase</keyword>
<keyword evidence="3 5" id="KW-0863">Zinc-finger</keyword>
<keyword evidence="10" id="KW-1185">Reference proteome</keyword>
<dbReference type="Proteomes" id="UP001152320">
    <property type="component" value="Chromosome 13"/>
</dbReference>
<evidence type="ECO:0000259" key="7">
    <source>
        <dbReference type="PROSITE" id="PS50089"/>
    </source>
</evidence>
<name>A0A9Q1BQK1_HOLLE</name>
<feature type="region of interest" description="Disordered" evidence="6">
    <location>
        <begin position="1264"/>
        <end position="1340"/>
    </location>
</feature>
<evidence type="ECO:0000256" key="2">
    <source>
        <dbReference type="ARBA" id="ARBA00012759"/>
    </source>
</evidence>
<feature type="compositionally biased region" description="Polar residues" evidence="6">
    <location>
        <begin position="242"/>
        <end position="261"/>
    </location>
</feature>
<feature type="compositionally biased region" description="Polar residues" evidence="6">
    <location>
        <begin position="856"/>
        <end position="867"/>
    </location>
</feature>
<evidence type="ECO:0000256" key="6">
    <source>
        <dbReference type="SAM" id="MobiDB-lite"/>
    </source>
</evidence>
<evidence type="ECO:0000256" key="5">
    <source>
        <dbReference type="PROSITE-ProRule" id="PRU00175"/>
    </source>
</evidence>
<reference evidence="9" key="1">
    <citation type="submission" date="2021-10" db="EMBL/GenBank/DDBJ databases">
        <title>Tropical sea cucumber genome reveals ecological adaptation and Cuvierian tubules defense mechanism.</title>
        <authorList>
            <person name="Chen T."/>
        </authorList>
    </citation>
    <scope>NUCLEOTIDE SEQUENCE</scope>
    <source>
        <strain evidence="9">Nanhai2018</strain>
        <tissue evidence="9">Muscle</tissue>
    </source>
</reference>
<dbReference type="PANTHER" id="PTHR21646:SF35">
    <property type="match status" value="1"/>
</dbReference>
<dbReference type="InterPro" id="IPR018200">
    <property type="entry name" value="USP_CS"/>
</dbReference>
<protein>
    <recommendedName>
        <fullName evidence="2">ubiquitinyl hydrolase 1</fullName>
        <ecNumber evidence="2">3.4.19.12</ecNumber>
    </recommendedName>
</protein>
<dbReference type="InterPro" id="IPR001394">
    <property type="entry name" value="Peptidase_C19_UCH"/>
</dbReference>
<dbReference type="PANTHER" id="PTHR21646">
    <property type="entry name" value="UBIQUITIN CARBOXYL-TERMINAL HYDROLASE"/>
    <property type="match status" value="1"/>
</dbReference>
<evidence type="ECO:0000313" key="9">
    <source>
        <dbReference type="EMBL" id="KAJ8031233.1"/>
    </source>
</evidence>
<feature type="region of interest" description="Disordered" evidence="6">
    <location>
        <begin position="439"/>
        <end position="462"/>
    </location>
</feature>
<evidence type="ECO:0000259" key="8">
    <source>
        <dbReference type="PROSITE" id="PS50235"/>
    </source>
</evidence>
<dbReference type="PROSITE" id="PS00972">
    <property type="entry name" value="USP_1"/>
    <property type="match status" value="1"/>
</dbReference>
<dbReference type="Pfam" id="PF00443">
    <property type="entry name" value="UCH"/>
    <property type="match status" value="2"/>
</dbReference>
<evidence type="ECO:0000256" key="3">
    <source>
        <dbReference type="ARBA" id="ARBA00022771"/>
    </source>
</evidence>
<feature type="domain" description="RING-type" evidence="7">
    <location>
        <begin position="905"/>
        <end position="950"/>
    </location>
</feature>
<keyword evidence="4" id="KW-0862">Zinc</keyword>
<dbReference type="Gene3D" id="3.90.70.10">
    <property type="entry name" value="Cysteine proteinases"/>
    <property type="match status" value="3"/>
</dbReference>